<dbReference type="Gene3D" id="3.30.230.70">
    <property type="entry name" value="GHMP Kinase, N-terminal domain"/>
    <property type="match status" value="1"/>
</dbReference>
<dbReference type="Proteomes" id="UP000518752">
    <property type="component" value="Unassembled WGS sequence"/>
</dbReference>
<keyword evidence="3" id="KW-0698">rRNA processing</keyword>
<evidence type="ECO:0000256" key="3">
    <source>
        <dbReference type="ARBA" id="ARBA00022552"/>
    </source>
</evidence>
<evidence type="ECO:0000313" key="8">
    <source>
        <dbReference type="EMBL" id="KAF5392108.1"/>
    </source>
</evidence>
<evidence type="ECO:0000256" key="6">
    <source>
        <dbReference type="SAM" id="MobiDB-lite"/>
    </source>
</evidence>
<dbReference type="GO" id="GO:0003723">
    <property type="term" value="F:RNA binding"/>
    <property type="evidence" value="ECO:0007669"/>
    <property type="project" value="TreeGrafter"/>
</dbReference>
<dbReference type="EMBL" id="JAACJN010000007">
    <property type="protein sequence ID" value="KAF5392108.1"/>
    <property type="molecule type" value="Genomic_DNA"/>
</dbReference>
<dbReference type="Pfam" id="PF01138">
    <property type="entry name" value="RNase_PH"/>
    <property type="match status" value="1"/>
</dbReference>
<feature type="region of interest" description="Disordered" evidence="6">
    <location>
        <begin position="242"/>
        <end position="270"/>
    </location>
</feature>
<dbReference type="InterPro" id="IPR027408">
    <property type="entry name" value="PNPase/RNase_PH_dom_sf"/>
</dbReference>
<evidence type="ECO:0000256" key="2">
    <source>
        <dbReference type="ARBA" id="ARBA00006678"/>
    </source>
</evidence>
<evidence type="ECO:0000256" key="4">
    <source>
        <dbReference type="ARBA" id="ARBA00022835"/>
    </source>
</evidence>
<feature type="domain" description="Exoribonuclease phosphorolytic" evidence="7">
    <location>
        <begin position="5"/>
        <end position="124"/>
    </location>
</feature>
<feature type="compositionally biased region" description="Basic and acidic residues" evidence="6">
    <location>
        <begin position="259"/>
        <end position="270"/>
    </location>
</feature>
<evidence type="ECO:0000256" key="5">
    <source>
        <dbReference type="ARBA" id="ARBA00023242"/>
    </source>
</evidence>
<evidence type="ECO:0000256" key="1">
    <source>
        <dbReference type="ARBA" id="ARBA00004123"/>
    </source>
</evidence>
<dbReference type="AlphaFoldDB" id="A0A8H5MFH9"/>
<keyword evidence="4" id="KW-0271">Exosome</keyword>
<name>A0A8H5MFH9_9AGAR</name>
<reference evidence="8 9" key="1">
    <citation type="journal article" date="2020" name="ISME J.">
        <title>Uncovering the hidden diversity of litter-decomposition mechanisms in mushroom-forming fungi.</title>
        <authorList>
            <person name="Floudas D."/>
            <person name="Bentzer J."/>
            <person name="Ahren D."/>
            <person name="Johansson T."/>
            <person name="Persson P."/>
            <person name="Tunlid A."/>
        </authorList>
    </citation>
    <scope>NUCLEOTIDE SEQUENCE [LARGE SCALE GENOMIC DNA]</scope>
    <source>
        <strain evidence="8 9">CBS 406.79</strain>
    </source>
</reference>
<dbReference type="GO" id="GO:0000177">
    <property type="term" value="C:cytoplasmic exosome (RNase complex)"/>
    <property type="evidence" value="ECO:0007669"/>
    <property type="project" value="TreeGrafter"/>
</dbReference>
<dbReference type="GO" id="GO:0006364">
    <property type="term" value="P:rRNA processing"/>
    <property type="evidence" value="ECO:0007669"/>
    <property type="project" value="UniProtKB-KW"/>
</dbReference>
<evidence type="ECO:0000259" key="7">
    <source>
        <dbReference type="Pfam" id="PF01138"/>
    </source>
</evidence>
<organism evidence="8 9">
    <name type="scientific">Collybiopsis confluens</name>
    <dbReference type="NCBI Taxonomy" id="2823264"/>
    <lineage>
        <taxon>Eukaryota</taxon>
        <taxon>Fungi</taxon>
        <taxon>Dikarya</taxon>
        <taxon>Basidiomycota</taxon>
        <taxon>Agaricomycotina</taxon>
        <taxon>Agaricomycetes</taxon>
        <taxon>Agaricomycetidae</taxon>
        <taxon>Agaricales</taxon>
        <taxon>Marasmiineae</taxon>
        <taxon>Omphalotaceae</taxon>
        <taxon>Collybiopsis</taxon>
    </lineage>
</organism>
<dbReference type="InterPro" id="IPR020568">
    <property type="entry name" value="Ribosomal_Su5_D2-typ_SF"/>
</dbReference>
<dbReference type="GO" id="GO:0034475">
    <property type="term" value="P:U4 snRNA 3'-end processing"/>
    <property type="evidence" value="ECO:0007669"/>
    <property type="project" value="TreeGrafter"/>
</dbReference>
<dbReference type="PANTHER" id="PTHR11953">
    <property type="entry name" value="EXOSOME COMPLEX COMPONENT"/>
    <property type="match status" value="1"/>
</dbReference>
<dbReference type="GO" id="GO:0071028">
    <property type="term" value="P:nuclear mRNA surveillance"/>
    <property type="evidence" value="ECO:0007669"/>
    <property type="project" value="TreeGrafter"/>
</dbReference>
<dbReference type="OrthoDB" id="27298at2759"/>
<dbReference type="PANTHER" id="PTHR11953:SF1">
    <property type="entry name" value="EXOSOME COMPLEX COMPONENT RRP46"/>
    <property type="match status" value="1"/>
</dbReference>
<dbReference type="GO" id="GO:0005730">
    <property type="term" value="C:nucleolus"/>
    <property type="evidence" value="ECO:0007669"/>
    <property type="project" value="TreeGrafter"/>
</dbReference>
<comment type="subcellular location">
    <subcellularLocation>
        <location evidence="1">Nucleus</location>
    </subcellularLocation>
</comment>
<sequence>MSLSLFLSFDSLSRVDGSARFGFGQYPQFLTSLSGPIEVRLASEQPSRSTVEVSVRPLSNVPGTESKAAAVILKEIMQRLIITEANPRTLIQFVVQALVPISSLDDSFIASMINSCTLALINAGSVPMRGVICAAFVGRVGNQCREEASAAAAQYIVQPTEKQASGIDAAGCFAFLFSGSSSSSDSYHSSCVWTNWRSIKSRQRLRPGSGTDETSLEAAREVARENARQIWDRIKLLIEERESPSTLGSSKTSAKASAKPKEAEKMKVYTDVEEENDAKMEII</sequence>
<dbReference type="InterPro" id="IPR050080">
    <property type="entry name" value="RNase_PH"/>
</dbReference>
<accession>A0A8H5MFH9</accession>
<dbReference type="GO" id="GO:0071051">
    <property type="term" value="P:poly(A)-dependent snoRNA 3'-end processing"/>
    <property type="evidence" value="ECO:0007669"/>
    <property type="project" value="TreeGrafter"/>
</dbReference>
<protein>
    <recommendedName>
        <fullName evidence="7">Exoribonuclease phosphorolytic domain-containing protein</fullName>
    </recommendedName>
</protein>
<dbReference type="GO" id="GO:0000176">
    <property type="term" value="C:nuclear exosome (RNase complex)"/>
    <property type="evidence" value="ECO:0007669"/>
    <property type="project" value="TreeGrafter"/>
</dbReference>
<keyword evidence="9" id="KW-1185">Reference proteome</keyword>
<proteinExistence type="inferred from homology"/>
<comment type="similarity">
    <text evidence="2">Belongs to the RNase PH family.</text>
</comment>
<dbReference type="InterPro" id="IPR001247">
    <property type="entry name" value="ExoRNase_PH_dom1"/>
</dbReference>
<dbReference type="SUPFAM" id="SSF54211">
    <property type="entry name" value="Ribosomal protein S5 domain 2-like"/>
    <property type="match status" value="1"/>
</dbReference>
<evidence type="ECO:0000313" key="9">
    <source>
        <dbReference type="Proteomes" id="UP000518752"/>
    </source>
</evidence>
<comment type="caution">
    <text evidence="8">The sequence shown here is derived from an EMBL/GenBank/DDBJ whole genome shotgun (WGS) entry which is preliminary data.</text>
</comment>
<dbReference type="GO" id="GO:0016075">
    <property type="term" value="P:rRNA catabolic process"/>
    <property type="evidence" value="ECO:0007669"/>
    <property type="project" value="TreeGrafter"/>
</dbReference>
<keyword evidence="5" id="KW-0539">Nucleus</keyword>
<gene>
    <name evidence="8" type="ORF">D9757_003324</name>
</gene>